<dbReference type="GO" id="GO:0005615">
    <property type="term" value="C:extracellular space"/>
    <property type="evidence" value="ECO:0007669"/>
    <property type="project" value="TreeGrafter"/>
</dbReference>
<organism evidence="1">
    <name type="scientific">Heligmosomoides polygyrus</name>
    <name type="common">Parasitic roundworm</name>
    <dbReference type="NCBI Taxonomy" id="6339"/>
    <lineage>
        <taxon>Eukaryota</taxon>
        <taxon>Metazoa</taxon>
        <taxon>Ecdysozoa</taxon>
        <taxon>Nematoda</taxon>
        <taxon>Chromadorea</taxon>
        <taxon>Rhabditida</taxon>
        <taxon>Rhabditina</taxon>
        <taxon>Rhabditomorpha</taxon>
        <taxon>Strongyloidea</taxon>
        <taxon>Heligmosomidae</taxon>
        <taxon>Heligmosomoides</taxon>
    </lineage>
</organism>
<dbReference type="EMBL" id="UZAH01025398">
    <property type="protein sequence ID" value="VDO63120.1"/>
    <property type="molecule type" value="Genomic_DNA"/>
</dbReference>
<dbReference type="Pfam" id="PF02995">
    <property type="entry name" value="DUF229"/>
    <property type="match status" value="1"/>
</dbReference>
<proteinExistence type="predicted"/>
<dbReference type="PANTHER" id="PTHR10974:SF75">
    <property type="entry name" value="SULFATASE DOMAIN-CONTAINING PROTEIN"/>
    <property type="match status" value="1"/>
</dbReference>
<dbReference type="CDD" id="cd16021">
    <property type="entry name" value="ALP_like"/>
    <property type="match status" value="1"/>
</dbReference>
<dbReference type="OrthoDB" id="5782315at2759"/>
<dbReference type="PANTHER" id="PTHR10974">
    <property type="entry name" value="FI08016P-RELATED"/>
    <property type="match status" value="1"/>
</dbReference>
<gene>
    <name evidence="1" type="ORF">HPBE_LOCUS5015</name>
</gene>
<dbReference type="InterPro" id="IPR004245">
    <property type="entry name" value="DUF229"/>
</dbReference>
<reference evidence="1" key="1">
    <citation type="submission" date="2018-11" db="EMBL/GenBank/DDBJ databases">
        <authorList>
            <consortium name="Pathogen Informatics"/>
        </authorList>
    </citation>
    <scope>NUCLEOTIDE SEQUENCE [LARGE SCALE GENOMIC DNA]</scope>
</reference>
<sequence>MKGLMQSSSRNLPRTMHFFENSMEAVTFPYVNKVGLNSRPNGVALWFGKQMEEVDRTLFKVPNLQPDWTYDTICKRYLDNETFLLNEYAERGYKTLLAEDWMQGTLNWPKCWGFDKQPTDHYMRSVFTPYFWVVSGFLCQRCGDGTLAVLGYPKIGWIWLSLLGHDHESGVIHADIDFQRFLLDNKKKVRKKRFIGMVPFLNYCVTRTKLGSLEVNNPLFSISIPKVLRETTDALQMLKENAARLQTHYDIRATLLDILKHQPAVNFTDRTLMEFDGEYGMSLLRSQGDVERTCKNLPIPITYCTCQEPKSSELTHRYSPSAGRPVQLATMEQVRSTESVNYTAQCCRRSKNASSSICETFTAPTME</sequence>
<accession>A0A3P7WQ67</accession>
<dbReference type="AlphaFoldDB" id="A0A3P7WQ67"/>
<protein>
    <submittedName>
        <fullName evidence="1">Uncharacterized protein</fullName>
    </submittedName>
</protein>
<name>A0A3P7WQ67_HELPZ</name>
<evidence type="ECO:0000313" key="1">
    <source>
        <dbReference type="EMBL" id="VDO63120.1"/>
    </source>
</evidence>